<gene>
    <name evidence="5" type="ORF">QS713_04675</name>
</gene>
<reference evidence="5 6" key="1">
    <citation type="submission" date="2023-06" db="EMBL/GenBank/DDBJ databases">
        <title>Draft genome sequence of Gleimia hominis type strain CCUG 57540T.</title>
        <authorList>
            <person name="Salva-Serra F."/>
            <person name="Cardew S."/>
            <person name="Jensie Markopoulos S."/>
            <person name="Ohlen M."/>
            <person name="Inganas E."/>
            <person name="Svensson-Stadler L."/>
            <person name="Moore E.R.B."/>
        </authorList>
    </citation>
    <scope>NUCLEOTIDE SEQUENCE [LARGE SCALE GENOMIC DNA]</scope>
    <source>
        <strain evidence="5 6">CCUG 57540</strain>
    </source>
</reference>
<dbReference type="Pfam" id="PF07681">
    <property type="entry name" value="DoxX"/>
    <property type="match status" value="1"/>
</dbReference>
<accession>A0ABU3IDP5</accession>
<evidence type="ECO:0000256" key="3">
    <source>
        <dbReference type="ARBA" id="ARBA00022989"/>
    </source>
</evidence>
<sequence length="169" mass="18031">MNILRLVARPLVALPFLVDGVDAVRHPDKHVEKFQKVTPILEKAGLPPVLASDAKMLAQVTGGVTAAAAAGLAIGKAPRLCATVLAAAAIPIAMIQNPVPLAKDSDEKAGYYRGLQRLGAALGGVLLATADREGEPSAAWKLGNWREHRTDLIEERNKTWQNAKDVFDK</sequence>
<organism evidence="5 6">
    <name type="scientific">Gleimia hominis</name>
    <dbReference type="NCBI Taxonomy" id="595468"/>
    <lineage>
        <taxon>Bacteria</taxon>
        <taxon>Bacillati</taxon>
        <taxon>Actinomycetota</taxon>
        <taxon>Actinomycetes</taxon>
        <taxon>Actinomycetales</taxon>
        <taxon>Actinomycetaceae</taxon>
        <taxon>Gleimia</taxon>
    </lineage>
</organism>
<dbReference type="InterPro" id="IPR032808">
    <property type="entry name" value="DoxX"/>
</dbReference>
<dbReference type="Proteomes" id="UP001247542">
    <property type="component" value="Unassembled WGS sequence"/>
</dbReference>
<keyword evidence="6" id="KW-1185">Reference proteome</keyword>
<comment type="caution">
    <text evidence="5">The sequence shown here is derived from an EMBL/GenBank/DDBJ whole genome shotgun (WGS) entry which is preliminary data.</text>
</comment>
<name>A0ABU3IDP5_9ACTO</name>
<dbReference type="RefSeq" id="WP_313272842.1">
    <property type="nucleotide sequence ID" value="NZ_JASXSX010000001.1"/>
</dbReference>
<keyword evidence="2" id="KW-0812">Transmembrane</keyword>
<evidence type="ECO:0000256" key="2">
    <source>
        <dbReference type="ARBA" id="ARBA00022692"/>
    </source>
</evidence>
<evidence type="ECO:0000256" key="4">
    <source>
        <dbReference type="ARBA" id="ARBA00023136"/>
    </source>
</evidence>
<comment type="subcellular location">
    <subcellularLocation>
        <location evidence="1">Membrane</location>
        <topology evidence="1">Multi-pass membrane protein</topology>
    </subcellularLocation>
</comment>
<dbReference type="EMBL" id="JASXSX010000001">
    <property type="protein sequence ID" value="MDT3767360.1"/>
    <property type="molecule type" value="Genomic_DNA"/>
</dbReference>
<evidence type="ECO:0000256" key="1">
    <source>
        <dbReference type="ARBA" id="ARBA00004141"/>
    </source>
</evidence>
<evidence type="ECO:0000313" key="5">
    <source>
        <dbReference type="EMBL" id="MDT3767360.1"/>
    </source>
</evidence>
<proteinExistence type="predicted"/>
<keyword evidence="4" id="KW-0472">Membrane</keyword>
<keyword evidence="3" id="KW-1133">Transmembrane helix</keyword>
<protein>
    <submittedName>
        <fullName evidence="5">DoxX family membrane protein</fullName>
    </submittedName>
</protein>
<evidence type="ECO:0000313" key="6">
    <source>
        <dbReference type="Proteomes" id="UP001247542"/>
    </source>
</evidence>